<sequence length="85" mass="10282">MNKAYILLGVSFKAKNYLFSTFSQINLSFCFQFDKNNISLQHKYEERLYREQIKLYHHTESVLQLNKRQEDESNRSIRDSKKEIS</sequence>
<organism evidence="2">
    <name type="scientific">Prevotella sp. GTC17259</name>
    <dbReference type="NCBI Taxonomy" id="3236795"/>
    <lineage>
        <taxon>Bacteria</taxon>
        <taxon>Pseudomonadati</taxon>
        <taxon>Bacteroidota</taxon>
        <taxon>Bacteroidia</taxon>
        <taxon>Bacteroidales</taxon>
        <taxon>Prevotellaceae</taxon>
        <taxon>Prevotella</taxon>
    </lineage>
</organism>
<proteinExistence type="predicted"/>
<evidence type="ECO:0000313" key="2">
    <source>
        <dbReference type="EMBL" id="BFO75653.1"/>
    </source>
</evidence>
<dbReference type="AlphaFoldDB" id="A0AB33J5Q3"/>
<reference evidence="2" key="1">
    <citation type="submission" date="2024-07" db="EMBL/GenBank/DDBJ databases">
        <title>Complete genome sequence of Prevotella sp. YM-2024 GTC17259.</title>
        <authorList>
            <person name="Hayashi M."/>
            <person name="Muto Y."/>
            <person name="Tanaka K."/>
            <person name="Niwa H."/>
        </authorList>
    </citation>
    <scope>NUCLEOTIDE SEQUENCE</scope>
    <source>
        <strain evidence="2">GTC17259</strain>
    </source>
</reference>
<feature type="region of interest" description="Disordered" evidence="1">
    <location>
        <begin position="66"/>
        <end position="85"/>
    </location>
</feature>
<gene>
    <name evidence="2" type="ORF">GTC17259_07030</name>
</gene>
<dbReference type="EMBL" id="AP035787">
    <property type="protein sequence ID" value="BFO75653.1"/>
    <property type="molecule type" value="Genomic_DNA"/>
</dbReference>
<evidence type="ECO:0000256" key="1">
    <source>
        <dbReference type="SAM" id="MobiDB-lite"/>
    </source>
</evidence>
<feature type="compositionally biased region" description="Basic and acidic residues" evidence="1">
    <location>
        <begin position="67"/>
        <end position="85"/>
    </location>
</feature>
<name>A0AB33J5Q3_9BACT</name>
<protein>
    <submittedName>
        <fullName evidence="2">Uncharacterized protein</fullName>
    </submittedName>
</protein>
<accession>A0AB33J5Q3</accession>